<name>A0A383D2H4_9ZZZZ</name>
<evidence type="ECO:0008006" key="3">
    <source>
        <dbReference type="Google" id="ProtNLM"/>
    </source>
</evidence>
<feature type="non-terminal residue" evidence="2">
    <location>
        <position position="75"/>
    </location>
</feature>
<dbReference type="EMBL" id="UINC01213638">
    <property type="protein sequence ID" value="SVE38510.1"/>
    <property type="molecule type" value="Genomic_DNA"/>
</dbReference>
<organism evidence="2">
    <name type="scientific">marine metagenome</name>
    <dbReference type="NCBI Taxonomy" id="408172"/>
    <lineage>
        <taxon>unclassified sequences</taxon>
        <taxon>metagenomes</taxon>
        <taxon>ecological metagenomes</taxon>
    </lineage>
</organism>
<proteinExistence type="predicted"/>
<evidence type="ECO:0000313" key="2">
    <source>
        <dbReference type="EMBL" id="SVE38510.1"/>
    </source>
</evidence>
<protein>
    <recommendedName>
        <fullName evidence="3">Cyclase family protein</fullName>
    </recommendedName>
</protein>
<gene>
    <name evidence="2" type="ORF">METZ01_LOCUS491364</name>
</gene>
<feature type="region of interest" description="Disordered" evidence="1">
    <location>
        <begin position="45"/>
        <end position="75"/>
    </location>
</feature>
<dbReference type="AlphaFoldDB" id="A0A383D2H4"/>
<accession>A0A383D2H4</accession>
<sequence length="75" mass="8378">MPKRVNPTVTEIDSWLHERSNWGRWGDKGAAGAINLITPKKRKQAAELVESGRTVSLSRPLPVEPSQENPQPVQH</sequence>
<feature type="compositionally biased region" description="Polar residues" evidence="1">
    <location>
        <begin position="66"/>
        <end position="75"/>
    </location>
</feature>
<reference evidence="2" key="1">
    <citation type="submission" date="2018-05" db="EMBL/GenBank/DDBJ databases">
        <authorList>
            <person name="Lanie J.A."/>
            <person name="Ng W.-L."/>
            <person name="Kazmierczak K.M."/>
            <person name="Andrzejewski T.M."/>
            <person name="Davidsen T.M."/>
            <person name="Wayne K.J."/>
            <person name="Tettelin H."/>
            <person name="Glass J.I."/>
            <person name="Rusch D."/>
            <person name="Podicherti R."/>
            <person name="Tsui H.-C.T."/>
            <person name="Winkler M.E."/>
        </authorList>
    </citation>
    <scope>NUCLEOTIDE SEQUENCE</scope>
</reference>
<evidence type="ECO:0000256" key="1">
    <source>
        <dbReference type="SAM" id="MobiDB-lite"/>
    </source>
</evidence>